<feature type="transmembrane region" description="Helical" evidence="2">
    <location>
        <begin position="126"/>
        <end position="146"/>
    </location>
</feature>
<feature type="region of interest" description="Disordered" evidence="1">
    <location>
        <begin position="56"/>
        <end position="91"/>
    </location>
</feature>
<keyword evidence="2" id="KW-1133">Transmembrane helix</keyword>
<dbReference type="Proteomes" id="UP000652761">
    <property type="component" value="Unassembled WGS sequence"/>
</dbReference>
<evidence type="ECO:0000256" key="2">
    <source>
        <dbReference type="SAM" id="Phobius"/>
    </source>
</evidence>
<proteinExistence type="predicted"/>
<dbReference type="GO" id="GO:0009535">
    <property type="term" value="C:chloroplast thylakoid membrane"/>
    <property type="evidence" value="ECO:0007669"/>
    <property type="project" value="TreeGrafter"/>
</dbReference>
<dbReference type="AlphaFoldDB" id="A0A843TQE8"/>
<evidence type="ECO:0000259" key="3">
    <source>
        <dbReference type="Pfam" id="PF22915"/>
    </source>
</evidence>
<organism evidence="4 5">
    <name type="scientific">Colocasia esculenta</name>
    <name type="common">Wild taro</name>
    <name type="synonym">Arum esculentum</name>
    <dbReference type="NCBI Taxonomy" id="4460"/>
    <lineage>
        <taxon>Eukaryota</taxon>
        <taxon>Viridiplantae</taxon>
        <taxon>Streptophyta</taxon>
        <taxon>Embryophyta</taxon>
        <taxon>Tracheophyta</taxon>
        <taxon>Spermatophyta</taxon>
        <taxon>Magnoliopsida</taxon>
        <taxon>Liliopsida</taxon>
        <taxon>Araceae</taxon>
        <taxon>Aroideae</taxon>
        <taxon>Colocasieae</taxon>
        <taxon>Colocasia</taxon>
    </lineage>
</organism>
<dbReference type="InterPro" id="IPR055241">
    <property type="entry name" value="Armadillo_rpt_dom"/>
</dbReference>
<feature type="compositionally biased region" description="Basic and acidic residues" evidence="1">
    <location>
        <begin position="59"/>
        <end position="77"/>
    </location>
</feature>
<name>A0A843TQE8_COLES</name>
<dbReference type="GO" id="GO:0009941">
    <property type="term" value="C:chloroplast envelope"/>
    <property type="evidence" value="ECO:0007669"/>
    <property type="project" value="TreeGrafter"/>
</dbReference>
<protein>
    <recommendedName>
        <fullName evidence="3">Armadillo-like repeats domain-containing protein</fullName>
    </recommendedName>
</protein>
<feature type="domain" description="Armadillo-like repeats" evidence="3">
    <location>
        <begin position="196"/>
        <end position="287"/>
    </location>
</feature>
<keyword evidence="5" id="KW-1185">Reference proteome</keyword>
<evidence type="ECO:0000313" key="5">
    <source>
        <dbReference type="Proteomes" id="UP000652761"/>
    </source>
</evidence>
<comment type="caution">
    <text evidence="4">The sequence shown here is derived from an EMBL/GenBank/DDBJ whole genome shotgun (WGS) entry which is preliminary data.</text>
</comment>
<dbReference type="PANTHER" id="PTHR36793:SF1">
    <property type="entry name" value="RIBOSOMAL RNA SMALL SUBUNIT METHYLTRANSFERASE J"/>
    <property type="match status" value="1"/>
</dbReference>
<feature type="region of interest" description="Disordered" evidence="1">
    <location>
        <begin position="325"/>
        <end position="346"/>
    </location>
</feature>
<keyword evidence="2" id="KW-0472">Membrane</keyword>
<evidence type="ECO:0000313" key="4">
    <source>
        <dbReference type="EMBL" id="MQL72227.1"/>
    </source>
</evidence>
<keyword evidence="2" id="KW-0812">Transmembrane</keyword>
<dbReference type="PANTHER" id="PTHR36793">
    <property type="entry name" value="RIBOSOMAL RNA SMALL SUBUNIT METHYLTRANSFERASE J"/>
    <property type="match status" value="1"/>
</dbReference>
<evidence type="ECO:0000256" key="1">
    <source>
        <dbReference type="SAM" id="MobiDB-lite"/>
    </source>
</evidence>
<reference evidence="4" key="1">
    <citation type="submission" date="2017-07" db="EMBL/GenBank/DDBJ databases">
        <title>Taro Niue Genome Assembly and Annotation.</title>
        <authorList>
            <person name="Atibalentja N."/>
            <person name="Keating K."/>
            <person name="Fields C.J."/>
        </authorList>
    </citation>
    <scope>NUCLEOTIDE SEQUENCE</scope>
    <source>
        <strain evidence="4">Niue_2</strain>
        <tissue evidence="4">Leaf</tissue>
    </source>
</reference>
<dbReference type="EMBL" id="NMUH01000123">
    <property type="protein sequence ID" value="MQL72227.1"/>
    <property type="molecule type" value="Genomic_DNA"/>
</dbReference>
<dbReference type="Pfam" id="PF22915">
    <property type="entry name" value="ARMH5"/>
    <property type="match status" value="1"/>
</dbReference>
<accession>A0A843TQE8</accession>
<sequence>MASSILVQPHVFAGLKPSPAAAFLRAAPSFSVPFSLPALPRLRPRKPASLVVTMAKGRGAQEDGGSKPSKSAKESDRSASSASIVDEEGEVEEDLPWIQEKAMDLVEFTGTVTQAIPGPRVGQSKLPWILAVPLAYIGLSFVIAFVKTLKKFTSPRAQKRRLVNKNAMLLKSIDELFAQGDNGLQYSALKGLMQKTGFGMEDILRKYIRYALNEKPFNPELVVNLILLRKASLLDDPQVAEVLNEVSRRIVKEKGAVVMDISGFTEKGFKRKLAVQTLFGKILYLSELPEFCSRDGSLMIKEIFGVTDEDADTLRIHTLSESGDVDSLEKMVDDSDTEGSSEAPPS</sequence>
<dbReference type="OrthoDB" id="1716611at2759"/>
<gene>
    <name evidence="4" type="ORF">Taro_004554</name>
</gene>